<keyword evidence="1" id="KW-1133">Transmembrane helix</keyword>
<proteinExistence type="predicted"/>
<dbReference type="RefSeq" id="WP_050638732.1">
    <property type="nucleotide sequence ID" value="NZ_CABKUE010000004.1"/>
</dbReference>
<feature type="transmembrane region" description="Helical" evidence="1">
    <location>
        <begin position="109"/>
        <end position="127"/>
    </location>
</feature>
<dbReference type="AlphaFoldDB" id="A0A174E3L7"/>
<dbReference type="Proteomes" id="UP000095544">
    <property type="component" value="Unassembled WGS sequence"/>
</dbReference>
<keyword evidence="1" id="KW-0472">Membrane</keyword>
<dbReference type="EMBL" id="CYZU01000014">
    <property type="protein sequence ID" value="CUO32373.1"/>
    <property type="molecule type" value="Genomic_DNA"/>
</dbReference>
<reference evidence="2 3" key="1">
    <citation type="submission" date="2015-09" db="EMBL/GenBank/DDBJ databases">
        <authorList>
            <consortium name="Pathogen Informatics"/>
        </authorList>
    </citation>
    <scope>NUCLEOTIDE SEQUENCE [LARGE SCALE GENOMIC DNA]</scope>
    <source>
        <strain evidence="2 3">2789STDY5834876</strain>
    </source>
</reference>
<evidence type="ECO:0000313" key="2">
    <source>
        <dbReference type="EMBL" id="CUO32373.1"/>
    </source>
</evidence>
<feature type="transmembrane region" description="Helical" evidence="1">
    <location>
        <begin position="192"/>
        <end position="216"/>
    </location>
</feature>
<evidence type="ECO:0000256" key="1">
    <source>
        <dbReference type="SAM" id="Phobius"/>
    </source>
</evidence>
<feature type="transmembrane region" description="Helical" evidence="1">
    <location>
        <begin position="47"/>
        <end position="74"/>
    </location>
</feature>
<dbReference type="STRING" id="39482.ERS852491_01874"/>
<name>A0A174E3L7_9FIRM</name>
<protein>
    <submittedName>
        <fullName evidence="2">Uncharacterized protein</fullName>
    </submittedName>
</protein>
<feature type="transmembrane region" description="Helical" evidence="1">
    <location>
        <begin position="236"/>
        <end position="254"/>
    </location>
</feature>
<gene>
    <name evidence="2" type="ORF">ERS852491_01874</name>
</gene>
<evidence type="ECO:0000313" key="3">
    <source>
        <dbReference type="Proteomes" id="UP000095544"/>
    </source>
</evidence>
<feature type="transmembrane region" description="Helical" evidence="1">
    <location>
        <begin position="12"/>
        <end position="35"/>
    </location>
</feature>
<sequence>MLGRLIKYDLKYGAKLFIILHALLLLASILGRFFFLEKLDFSAEANVLITSLGLFISIFLLLFTAVSFGVMLLLGIRFYKNLFTDEGYLTWTLPATPAQQLWAKIISGTIWYVIDILLYSLSLYILVSGKNVTTAYAGIASEVTESLGMPLGRYSLYMLLFILASSIGSVIMIYSCVAIGQLFPGHRVLCSVIAYIIISTIIQIFTFIILAALGIFPNGSNYPPGAGNVGHYLFKLFRLSGILIFVTTVLEYAATHYIMNKKVNLI</sequence>
<keyword evidence="1" id="KW-0812">Transmembrane</keyword>
<dbReference type="OrthoDB" id="9816138at2"/>
<accession>A0A174E3L7</accession>
<feature type="transmembrane region" description="Helical" evidence="1">
    <location>
        <begin position="156"/>
        <end position="180"/>
    </location>
</feature>
<organism evidence="2 3">
    <name type="scientific">Faecalicatena contorta</name>
    <dbReference type="NCBI Taxonomy" id="39482"/>
    <lineage>
        <taxon>Bacteria</taxon>
        <taxon>Bacillati</taxon>
        <taxon>Bacillota</taxon>
        <taxon>Clostridia</taxon>
        <taxon>Lachnospirales</taxon>
        <taxon>Lachnospiraceae</taxon>
        <taxon>Faecalicatena</taxon>
    </lineage>
</organism>